<feature type="domain" description="Histidine kinase" evidence="6">
    <location>
        <begin position="372"/>
        <end position="575"/>
    </location>
</feature>
<dbReference type="Pfam" id="PF03707">
    <property type="entry name" value="MHYT"/>
    <property type="match status" value="2"/>
</dbReference>
<dbReference type="AlphaFoldDB" id="A0A0E1WDR0"/>
<feature type="transmembrane region" description="Helical" evidence="4">
    <location>
        <begin position="172"/>
        <end position="193"/>
    </location>
</feature>
<proteinExistence type="predicted"/>
<dbReference type="PANTHER" id="PTHR43065:SF50">
    <property type="entry name" value="HISTIDINE KINASE"/>
    <property type="match status" value="1"/>
</dbReference>
<dbReference type="PROSITE" id="PS50924">
    <property type="entry name" value="MHYT"/>
    <property type="match status" value="1"/>
</dbReference>
<dbReference type="GO" id="GO:0016020">
    <property type="term" value="C:membrane"/>
    <property type="evidence" value="ECO:0007669"/>
    <property type="project" value="UniProtKB-UniRule"/>
</dbReference>
<evidence type="ECO:0000259" key="7">
    <source>
        <dbReference type="PROSITE" id="PS50924"/>
    </source>
</evidence>
<dbReference type="InterPro" id="IPR003661">
    <property type="entry name" value="HisK_dim/P_dom"/>
</dbReference>
<dbReference type="Gene3D" id="1.10.287.130">
    <property type="match status" value="1"/>
</dbReference>
<evidence type="ECO:0000256" key="1">
    <source>
        <dbReference type="ARBA" id="ARBA00000085"/>
    </source>
</evidence>
<keyword evidence="4" id="KW-0812">Transmembrane</keyword>
<keyword evidence="3" id="KW-0597">Phosphoprotein</keyword>
<dbReference type="CDD" id="cd00082">
    <property type="entry name" value="HisKA"/>
    <property type="match status" value="1"/>
</dbReference>
<feature type="domain" description="MHYT" evidence="7">
    <location>
        <begin position="5"/>
        <end position="200"/>
    </location>
</feature>
<dbReference type="Pfam" id="PF02518">
    <property type="entry name" value="HATPase_c"/>
    <property type="match status" value="1"/>
</dbReference>
<accession>A0A0E1WDR0</accession>
<dbReference type="GeneID" id="93059217"/>
<dbReference type="SMART" id="SM00387">
    <property type="entry name" value="HATPase_c"/>
    <property type="match status" value="1"/>
</dbReference>
<feature type="coiled-coil region" evidence="5">
    <location>
        <begin position="266"/>
        <end position="321"/>
    </location>
</feature>
<dbReference type="SUPFAM" id="SSF55874">
    <property type="entry name" value="ATPase domain of HSP90 chaperone/DNA topoisomerase II/histidine kinase"/>
    <property type="match status" value="1"/>
</dbReference>
<dbReference type="InterPro" id="IPR003594">
    <property type="entry name" value="HATPase_dom"/>
</dbReference>
<dbReference type="InterPro" id="IPR005467">
    <property type="entry name" value="His_kinase_dom"/>
</dbReference>
<keyword evidence="4" id="KW-0472">Membrane</keyword>
<feature type="transmembrane region" description="Helical" evidence="4">
    <location>
        <begin position="135"/>
        <end position="160"/>
    </location>
</feature>
<dbReference type="Proteomes" id="UP000001812">
    <property type="component" value="Chromosome I"/>
</dbReference>
<dbReference type="PROSITE" id="PS50109">
    <property type="entry name" value="HIS_KIN"/>
    <property type="match status" value="1"/>
</dbReference>
<dbReference type="NCBIfam" id="NF038348">
    <property type="entry name" value="T2SS_HK"/>
    <property type="match status" value="1"/>
</dbReference>
<organism evidence="8">
    <name type="scientific">Burkholderia pseudomallei 1710a</name>
    <dbReference type="NCBI Taxonomy" id="320371"/>
    <lineage>
        <taxon>Bacteria</taxon>
        <taxon>Pseudomonadati</taxon>
        <taxon>Pseudomonadota</taxon>
        <taxon>Betaproteobacteria</taxon>
        <taxon>Burkholderiales</taxon>
        <taxon>Burkholderiaceae</taxon>
        <taxon>Burkholderia</taxon>
        <taxon>pseudomallei group</taxon>
    </lineage>
</organism>
<dbReference type="InterPro" id="IPR036097">
    <property type="entry name" value="HisK_dim/P_sf"/>
</dbReference>
<dbReference type="InterPro" id="IPR036890">
    <property type="entry name" value="HATPase_C_sf"/>
</dbReference>
<dbReference type="GO" id="GO:0000155">
    <property type="term" value="F:phosphorelay sensor kinase activity"/>
    <property type="evidence" value="ECO:0007669"/>
    <property type="project" value="InterPro"/>
</dbReference>
<keyword evidence="5" id="KW-0175">Coiled coil</keyword>
<sequence>MHGTFNLPLVALSLAIATLASYTALDLSALITLLDQPRMRRAWLAGGAAAMGTGIWAMHFVGMLAFSLPIPLGYDFGHTFASLAIAVVVSYFALNAVTRAALTRERLAIGGVLMGLGIAGMHYTGMSALRMQPAIAYDFTLFVASIAIAIGASTTALWIAHRLSNENEPRVLMKRIAAAGVMGLAITGMHYTGMAAAHFGANAVCGAAGEISGAWLGATIALFTVTILSATLVVSRFDARTAFLRGMTDALEELVAKRTSELEGALRQYERTTHVLQRTRRKMEQEIDERKAAQARLEHEKDEQRRLIRRLEETHVQLLQSEKLASIGQLAAGVAHEINNPIGFVNANLNTLRSWVQGLLDVIAVQEALTGTLAADARAPLAAVARDIDLDYVRGDILALIDESIDGAMRVRRIVCDLRDFSRPSGDAWAFADLHASLESTLNVVHNELKYKADIVREYGVLPLVECNAAQLSQVFMNLLVNAAQSIGTHGTITIRTTHDGDTVSISIADTGAGIPEDAIGRIFDPFFTTKPVGQGTGLGLSISHGIVEHHGGRIDVESHVGRGSTLTVTLPVRRKPEPAARTTAGDGANNVNDVHATNGASAARDAARAIERAAASAAPLTRGAAC</sequence>
<evidence type="ECO:0000256" key="4">
    <source>
        <dbReference type="PROSITE-ProRule" id="PRU00244"/>
    </source>
</evidence>
<gene>
    <name evidence="8" type="ORF">BURPS1710A_1041</name>
</gene>
<dbReference type="InterPro" id="IPR005330">
    <property type="entry name" value="MHYT_dom"/>
</dbReference>
<feature type="transmembrane region" description="Helical" evidence="4">
    <location>
        <begin position="213"/>
        <end position="235"/>
    </location>
</feature>
<feature type="transmembrane region" description="Helical" evidence="4">
    <location>
        <begin position="76"/>
        <end position="94"/>
    </location>
</feature>
<feature type="transmembrane region" description="Helical" evidence="4">
    <location>
        <begin position="106"/>
        <end position="123"/>
    </location>
</feature>
<dbReference type="HOGENOM" id="CLU_000445_114_62_4"/>
<dbReference type="Gene3D" id="3.30.565.10">
    <property type="entry name" value="Histidine kinase-like ATPase, C-terminal domain"/>
    <property type="match status" value="1"/>
</dbReference>
<dbReference type="SUPFAM" id="SSF47384">
    <property type="entry name" value="Homodimeric domain of signal transducing histidine kinase"/>
    <property type="match status" value="1"/>
</dbReference>
<keyword evidence="8" id="KW-0418">Kinase</keyword>
<dbReference type="PANTHER" id="PTHR43065">
    <property type="entry name" value="SENSOR HISTIDINE KINASE"/>
    <property type="match status" value="1"/>
</dbReference>
<dbReference type="EC" id="2.7.13.3" evidence="2"/>
<evidence type="ECO:0000256" key="3">
    <source>
        <dbReference type="ARBA" id="ARBA00022553"/>
    </source>
</evidence>
<dbReference type="EMBL" id="CM000832">
    <property type="protein sequence ID" value="EET07717.1"/>
    <property type="molecule type" value="Genomic_DNA"/>
</dbReference>
<dbReference type="PRINTS" id="PR00344">
    <property type="entry name" value="BCTRLSENSOR"/>
</dbReference>
<evidence type="ECO:0000259" key="6">
    <source>
        <dbReference type="PROSITE" id="PS50109"/>
    </source>
</evidence>
<feature type="transmembrane region" description="Helical" evidence="4">
    <location>
        <begin position="6"/>
        <end position="31"/>
    </location>
</feature>
<reference evidence="8" key="1">
    <citation type="submission" date="2009-05" db="EMBL/GenBank/DDBJ databases">
        <authorList>
            <person name="Harkins D.M."/>
            <person name="DeShazer D."/>
            <person name="Woods D.E."/>
            <person name="Brinkac L.M."/>
            <person name="Brown K.A."/>
            <person name="Hung G.C."/>
            <person name="Tuanyok A."/>
            <person name="Zhang B."/>
            <person name="Nierman W.C."/>
        </authorList>
    </citation>
    <scope>NUCLEOTIDE SEQUENCE [LARGE SCALE GENOMIC DNA]</scope>
    <source>
        <strain evidence="8">1710a</strain>
    </source>
</reference>
<dbReference type="InterPro" id="IPR004358">
    <property type="entry name" value="Sig_transdc_His_kin-like_C"/>
</dbReference>
<protein>
    <recommendedName>
        <fullName evidence="2">histidine kinase</fullName>
        <ecNumber evidence="2">2.7.13.3</ecNumber>
    </recommendedName>
</protein>
<evidence type="ECO:0000313" key="8">
    <source>
        <dbReference type="EMBL" id="EET07717.1"/>
    </source>
</evidence>
<dbReference type="RefSeq" id="WP_004189170.1">
    <property type="nucleotide sequence ID" value="NZ_CM000832.1"/>
</dbReference>
<evidence type="ECO:0000256" key="5">
    <source>
        <dbReference type="SAM" id="Coils"/>
    </source>
</evidence>
<comment type="catalytic activity">
    <reaction evidence="1">
        <text>ATP + protein L-histidine = ADP + protein N-phospho-L-histidine.</text>
        <dbReference type="EC" id="2.7.13.3"/>
    </reaction>
</comment>
<keyword evidence="8" id="KW-0808">Transferase</keyword>
<keyword evidence="4" id="KW-1133">Transmembrane helix</keyword>
<name>A0A0E1WDR0_BURPE</name>
<feature type="transmembrane region" description="Helical" evidence="4">
    <location>
        <begin position="43"/>
        <end position="70"/>
    </location>
</feature>
<evidence type="ECO:0000256" key="2">
    <source>
        <dbReference type="ARBA" id="ARBA00012438"/>
    </source>
</evidence>